<dbReference type="PRINTS" id="PR00301">
    <property type="entry name" value="HEATSHOCK70"/>
</dbReference>
<sequence>MNFIAERTKLIVGIDYGTTYSGLSFALSNATDFKDIFPWTKYPGSSSHGAEHCVKAPTRVAFMDENPELDSNAWGYQVEPGMKTYAWTKLLLDKSSLMSEYDDPDLYLSGGMDIMQLPKGRSAKDVATEYFRGMKAMFDDAVKEHLGSHKIEDLPIEFWLTVPASWSEKAKLLTKSAARDAGFATRRMDKIMLISEPEAAAQLALKSSLHRLESFVKPDTGVMVCDCGGGTVDITTYEVEETRPTLKLRETAVGIAGKCGGTFVDRNLFKLMADRFGDAFTSLGPEEIGPGSNFMDQFELKKKDFSKKTPSKRAHRLMLHMPGLKVSSSIEKYYERRSSSVLLTQEDYKMLFDPVISTIIRLVEEQVNQIKMKKERSIETIVLVGGFGSSPYLKEQLTEWCQKRGIRLTTPITGAWSAVVCGAVLRGLEGSIVRQKKCRRHYGYALSHEYIPSIHAGFDAQKRRVWTNQFQNVEKLTGFMHWEVSKGEHIDYETEINSQFYSHFEGDVPTTQKYTLYSCNLDDAPETIENERIETVGEVEATLDGLNQDDLKHIQKHFTTYYSLPLTLNIRLDDEAGHLAFRIFYQDKEVGKAAINIVDE</sequence>
<evidence type="ECO:0000313" key="3">
    <source>
        <dbReference type="EMBL" id="PNP53992.1"/>
    </source>
</evidence>
<accession>A0A2K0U891</accession>
<keyword evidence="2" id="KW-0067">ATP-binding</keyword>
<dbReference type="PANTHER" id="PTHR14187:SF81">
    <property type="entry name" value="HSP70 FAMILY PROTEIN (AFU_ORTHOLOGUE AFUA_4G14040)"/>
    <property type="match status" value="1"/>
</dbReference>
<evidence type="ECO:0000256" key="2">
    <source>
        <dbReference type="ARBA" id="ARBA00022840"/>
    </source>
</evidence>
<proteinExistence type="predicted"/>
<dbReference type="Gene3D" id="3.30.420.40">
    <property type="match status" value="2"/>
</dbReference>
<dbReference type="OrthoDB" id="2963168at2759"/>
<dbReference type="GO" id="GO:0005524">
    <property type="term" value="F:ATP binding"/>
    <property type="evidence" value="ECO:0007669"/>
    <property type="project" value="UniProtKB-KW"/>
</dbReference>
<dbReference type="Proteomes" id="UP000236290">
    <property type="component" value="Unassembled WGS sequence"/>
</dbReference>
<dbReference type="PANTHER" id="PTHR14187">
    <property type="entry name" value="ALPHA KINASE/ELONGATION FACTOR 2 KINASE"/>
    <property type="match status" value="1"/>
</dbReference>
<evidence type="ECO:0000256" key="1">
    <source>
        <dbReference type="ARBA" id="ARBA00022741"/>
    </source>
</evidence>
<dbReference type="CDD" id="cd10170">
    <property type="entry name" value="ASKHA_NBD_HSP70"/>
    <property type="match status" value="1"/>
</dbReference>
<dbReference type="EMBL" id="MTYI01000064">
    <property type="protein sequence ID" value="PNP53992.1"/>
    <property type="molecule type" value="Genomic_DNA"/>
</dbReference>
<organism evidence="3 4">
    <name type="scientific">Trichoderma harzianum</name>
    <name type="common">Hypocrea lixii</name>
    <dbReference type="NCBI Taxonomy" id="5544"/>
    <lineage>
        <taxon>Eukaryota</taxon>
        <taxon>Fungi</taxon>
        <taxon>Dikarya</taxon>
        <taxon>Ascomycota</taxon>
        <taxon>Pezizomycotina</taxon>
        <taxon>Sordariomycetes</taxon>
        <taxon>Hypocreomycetidae</taxon>
        <taxon>Hypocreales</taxon>
        <taxon>Hypocreaceae</taxon>
        <taxon>Trichoderma</taxon>
    </lineage>
</organism>
<name>A0A2K0U891_TRIHA</name>
<dbReference type="AlphaFoldDB" id="A0A2K0U891"/>
<dbReference type="SUPFAM" id="SSF53067">
    <property type="entry name" value="Actin-like ATPase domain"/>
    <property type="match status" value="2"/>
</dbReference>
<dbReference type="GO" id="GO:0140662">
    <property type="term" value="F:ATP-dependent protein folding chaperone"/>
    <property type="evidence" value="ECO:0007669"/>
    <property type="project" value="InterPro"/>
</dbReference>
<evidence type="ECO:0000313" key="4">
    <source>
        <dbReference type="Proteomes" id="UP000236290"/>
    </source>
</evidence>
<evidence type="ECO:0008006" key="5">
    <source>
        <dbReference type="Google" id="ProtNLM"/>
    </source>
</evidence>
<protein>
    <recommendedName>
        <fullName evidence="5">Hsp70-like protein</fullName>
    </recommendedName>
</protein>
<comment type="caution">
    <text evidence="3">The sequence shown here is derived from an EMBL/GenBank/DDBJ whole genome shotgun (WGS) entry which is preliminary data.</text>
</comment>
<dbReference type="InterPro" id="IPR013126">
    <property type="entry name" value="Hsp_70_fam"/>
</dbReference>
<keyword evidence="1" id="KW-0547">Nucleotide-binding</keyword>
<dbReference type="Pfam" id="PF00012">
    <property type="entry name" value="HSP70"/>
    <property type="match status" value="1"/>
</dbReference>
<dbReference type="InterPro" id="IPR043129">
    <property type="entry name" value="ATPase_NBD"/>
</dbReference>
<gene>
    <name evidence="3" type="ORF">THARTR1_05679</name>
</gene>
<reference evidence="3 4" key="1">
    <citation type="submission" date="2017-02" db="EMBL/GenBank/DDBJ databases">
        <title>Genomes of Trichoderma spp. with biocontrol activity.</title>
        <authorList>
            <person name="Gardiner D."/>
            <person name="Kazan K."/>
            <person name="Vos C."/>
            <person name="Harvey P."/>
        </authorList>
    </citation>
    <scope>NUCLEOTIDE SEQUENCE [LARGE SCALE GENOMIC DNA]</scope>
    <source>
        <strain evidence="3 4">Tr1</strain>
    </source>
</reference>